<dbReference type="GO" id="GO:0016887">
    <property type="term" value="F:ATP hydrolysis activity"/>
    <property type="evidence" value="ECO:0007669"/>
    <property type="project" value="InterPro"/>
</dbReference>
<proteinExistence type="predicted"/>
<dbReference type="Pfam" id="PF00005">
    <property type="entry name" value="ABC_tran"/>
    <property type="match status" value="1"/>
</dbReference>
<accession>A0A238JQ64</accession>
<dbReference type="OrthoDB" id="9800654at2"/>
<keyword evidence="2" id="KW-0547">Nucleotide-binding</keyword>
<dbReference type="SUPFAM" id="SSF52540">
    <property type="entry name" value="P-loop containing nucleoside triphosphate hydrolases"/>
    <property type="match status" value="1"/>
</dbReference>
<evidence type="ECO:0000259" key="7">
    <source>
        <dbReference type="PROSITE" id="PS50893"/>
    </source>
</evidence>
<evidence type="ECO:0000313" key="9">
    <source>
        <dbReference type="Proteomes" id="UP000203464"/>
    </source>
</evidence>
<dbReference type="PROSITE" id="PS50893">
    <property type="entry name" value="ABC_TRANSPORTER_2"/>
    <property type="match status" value="1"/>
</dbReference>
<dbReference type="Gene3D" id="3.40.50.300">
    <property type="entry name" value="P-loop containing nucleotide triphosphate hydrolases"/>
    <property type="match status" value="1"/>
</dbReference>
<feature type="domain" description="ABC transporter" evidence="7">
    <location>
        <begin position="3"/>
        <end position="205"/>
    </location>
</feature>
<evidence type="ECO:0000256" key="4">
    <source>
        <dbReference type="ARBA" id="ARBA00022840"/>
    </source>
</evidence>
<evidence type="ECO:0000256" key="6">
    <source>
        <dbReference type="ARBA" id="ARBA00023136"/>
    </source>
</evidence>
<keyword evidence="5" id="KW-1278">Translocase</keyword>
<keyword evidence="8" id="KW-0378">Hydrolase</keyword>
<dbReference type="NCBIfam" id="TIGR01189">
    <property type="entry name" value="ccmA"/>
    <property type="match status" value="1"/>
</dbReference>
<evidence type="ECO:0000256" key="2">
    <source>
        <dbReference type="ARBA" id="ARBA00022741"/>
    </source>
</evidence>
<dbReference type="InterPro" id="IPR027417">
    <property type="entry name" value="P-loop_NTPase"/>
</dbReference>
<organism evidence="8 9">
    <name type="scientific">Octadecabacter ascidiaceicola</name>
    <dbReference type="NCBI Taxonomy" id="1655543"/>
    <lineage>
        <taxon>Bacteria</taxon>
        <taxon>Pseudomonadati</taxon>
        <taxon>Pseudomonadota</taxon>
        <taxon>Alphaproteobacteria</taxon>
        <taxon>Rhodobacterales</taxon>
        <taxon>Roseobacteraceae</taxon>
        <taxon>Octadecabacter</taxon>
    </lineage>
</organism>
<dbReference type="Proteomes" id="UP000203464">
    <property type="component" value="Unassembled WGS sequence"/>
</dbReference>
<dbReference type="GO" id="GO:0022857">
    <property type="term" value="F:transmembrane transporter activity"/>
    <property type="evidence" value="ECO:0007669"/>
    <property type="project" value="InterPro"/>
</dbReference>
<dbReference type="GO" id="GO:0005524">
    <property type="term" value="F:ATP binding"/>
    <property type="evidence" value="ECO:0007669"/>
    <property type="project" value="UniProtKB-KW"/>
</dbReference>
<dbReference type="SMART" id="SM00382">
    <property type="entry name" value="AAA"/>
    <property type="match status" value="1"/>
</dbReference>
<keyword evidence="4 8" id="KW-0067">ATP-binding</keyword>
<keyword evidence="3" id="KW-0201">Cytochrome c-type biogenesis</keyword>
<dbReference type="InterPro" id="IPR003439">
    <property type="entry name" value="ABC_transporter-like_ATP-bd"/>
</dbReference>
<dbReference type="InterPro" id="IPR003593">
    <property type="entry name" value="AAA+_ATPase"/>
</dbReference>
<protein>
    <submittedName>
        <fullName evidence="8">Cytochrome c biogenesis ATP-binding export protein CcmA</fullName>
        <ecNumber evidence="8">3.6.3.41</ecNumber>
    </submittedName>
</protein>
<dbReference type="RefSeq" id="WP_093995120.1">
    <property type="nucleotide sequence ID" value="NZ_FXYD01000001.1"/>
</dbReference>
<evidence type="ECO:0000313" key="8">
    <source>
        <dbReference type="EMBL" id="SMX32307.1"/>
    </source>
</evidence>
<keyword evidence="6" id="KW-0472">Membrane</keyword>
<keyword evidence="9" id="KW-1185">Reference proteome</keyword>
<name>A0A238JQ64_9RHOB</name>
<evidence type="ECO:0000256" key="1">
    <source>
        <dbReference type="ARBA" id="ARBA00022448"/>
    </source>
</evidence>
<dbReference type="PANTHER" id="PTHR43499">
    <property type="entry name" value="ABC TRANSPORTER I FAMILY MEMBER 1"/>
    <property type="match status" value="1"/>
</dbReference>
<dbReference type="GO" id="GO:0017004">
    <property type="term" value="P:cytochrome complex assembly"/>
    <property type="evidence" value="ECO:0007669"/>
    <property type="project" value="UniProtKB-KW"/>
</dbReference>
<dbReference type="InterPro" id="IPR005895">
    <property type="entry name" value="ABC_transptr_haem_export_CcmA"/>
</dbReference>
<dbReference type="EC" id="3.6.3.41" evidence="8"/>
<gene>
    <name evidence="8" type="primary">ccmA</name>
    <name evidence="8" type="ORF">OCA8868_00701</name>
</gene>
<evidence type="ECO:0000256" key="5">
    <source>
        <dbReference type="ARBA" id="ARBA00022967"/>
    </source>
</evidence>
<sequence>MELKVSDLSVARGGVPVLSGVSFDVAEGQALVLRGANGIGKTTLLRTLAGLQPALSGNVDFPEDTGAYASHTDGIKTQLTVTENLAFWADVHGADLPDRVFKTFDLEDLRTRLAGTLSAGQKRRVGLARLGVIGRKVLFLDEPTVSLDAFSVKMFASWLRDEHLAQGGIAVIATHIDLGLDLPELELAPFRAAADAGGGSDEAFL</sequence>
<dbReference type="PANTHER" id="PTHR43499:SF1">
    <property type="entry name" value="ABC TRANSPORTER I FAMILY MEMBER 1"/>
    <property type="match status" value="1"/>
</dbReference>
<dbReference type="AlphaFoldDB" id="A0A238JQ64"/>
<evidence type="ECO:0000256" key="3">
    <source>
        <dbReference type="ARBA" id="ARBA00022748"/>
    </source>
</evidence>
<dbReference type="EMBL" id="FXYD01000001">
    <property type="protein sequence ID" value="SMX32307.1"/>
    <property type="molecule type" value="Genomic_DNA"/>
</dbReference>
<reference evidence="9" key="1">
    <citation type="submission" date="2017-05" db="EMBL/GenBank/DDBJ databases">
        <authorList>
            <person name="Rodrigo-Torres L."/>
            <person name="Arahal R. D."/>
            <person name="Lucena T."/>
        </authorList>
    </citation>
    <scope>NUCLEOTIDE SEQUENCE [LARGE SCALE GENOMIC DNA]</scope>
    <source>
        <strain evidence="9">CECT 8868</strain>
    </source>
</reference>
<keyword evidence="1" id="KW-0813">Transport</keyword>